<dbReference type="InterPro" id="IPR015424">
    <property type="entry name" value="PyrdxlP-dep_Trfase"/>
</dbReference>
<evidence type="ECO:0000256" key="4">
    <source>
        <dbReference type="ARBA" id="ARBA00022679"/>
    </source>
</evidence>
<evidence type="ECO:0000256" key="6">
    <source>
        <dbReference type="SAM" id="MobiDB-lite"/>
    </source>
</evidence>
<keyword evidence="9" id="KW-1185">Reference proteome</keyword>
<dbReference type="GO" id="GO:0030170">
    <property type="term" value="F:pyridoxal phosphate binding"/>
    <property type="evidence" value="ECO:0007669"/>
    <property type="project" value="InterPro"/>
</dbReference>
<reference evidence="8 9" key="1">
    <citation type="journal article" date="2014" name="Nat. Commun.">
        <title>Klebsormidium flaccidum genome reveals primary factors for plant terrestrial adaptation.</title>
        <authorList>
            <person name="Hori K."/>
            <person name="Maruyama F."/>
            <person name="Fujisawa T."/>
            <person name="Togashi T."/>
            <person name="Yamamoto N."/>
            <person name="Seo M."/>
            <person name="Sato S."/>
            <person name="Yamada T."/>
            <person name="Mori H."/>
            <person name="Tajima N."/>
            <person name="Moriyama T."/>
            <person name="Ikeuchi M."/>
            <person name="Watanabe M."/>
            <person name="Wada H."/>
            <person name="Kobayashi K."/>
            <person name="Saito M."/>
            <person name="Masuda T."/>
            <person name="Sasaki-Sekimoto Y."/>
            <person name="Mashiguchi K."/>
            <person name="Awai K."/>
            <person name="Shimojima M."/>
            <person name="Masuda S."/>
            <person name="Iwai M."/>
            <person name="Nobusawa T."/>
            <person name="Narise T."/>
            <person name="Kondo S."/>
            <person name="Saito H."/>
            <person name="Sato R."/>
            <person name="Murakawa M."/>
            <person name="Ihara Y."/>
            <person name="Oshima-Yamada Y."/>
            <person name="Ohtaka K."/>
            <person name="Satoh M."/>
            <person name="Sonobe K."/>
            <person name="Ishii M."/>
            <person name="Ohtani R."/>
            <person name="Kanamori-Sato M."/>
            <person name="Honoki R."/>
            <person name="Miyazaki D."/>
            <person name="Mochizuki H."/>
            <person name="Umetsu J."/>
            <person name="Higashi K."/>
            <person name="Shibata D."/>
            <person name="Kamiya Y."/>
            <person name="Sato N."/>
            <person name="Nakamura Y."/>
            <person name="Tabata S."/>
            <person name="Ida S."/>
            <person name="Kurokawa K."/>
            <person name="Ohta H."/>
        </authorList>
    </citation>
    <scope>NUCLEOTIDE SEQUENCE [LARGE SCALE GENOMIC DNA]</scope>
    <source>
        <strain evidence="8 9">NIES-2285</strain>
    </source>
</reference>
<dbReference type="OMA" id="RIGYMVI"/>
<protein>
    <submittedName>
        <fullName evidence="8">Aspartate aminotransferase family</fullName>
    </submittedName>
</protein>
<evidence type="ECO:0000256" key="2">
    <source>
        <dbReference type="ARBA" id="ARBA00007441"/>
    </source>
</evidence>
<evidence type="ECO:0000313" key="8">
    <source>
        <dbReference type="EMBL" id="GAQ89674.1"/>
    </source>
</evidence>
<name>A0A1Y1IFN1_KLENI</name>
<dbReference type="GO" id="GO:0006520">
    <property type="term" value="P:amino acid metabolic process"/>
    <property type="evidence" value="ECO:0000318"/>
    <property type="project" value="GO_Central"/>
</dbReference>
<dbReference type="AlphaFoldDB" id="A0A1Y1IFN1"/>
<sequence length="409" mass="44416">MGGTDKSGMQERDVSQPVVSRRIQATDDPCIVQMQEMLRGSSDVMSLAQGIVHWQPPASALEKAKELVFEARTSGYGADDGLPELREALREKLRKENGLHNSEVMVTAGANQAFVNVVLALCDPSDTVALFVPYYFNHLMAFQMTGITDILLGHSDPETLYPDLGWLENALSGKERPKPKLVVVTTPNNPTGVVIPGDTLRAISEMCRRAGCWLVLDNTYEYFVYGDHKHVSIEGDHIVNIYSFSKAYGMMGWRVGYIAYPLGVEGLGKQLLKAQDTIPVCPPIISQQLALASLQNGGPSWVSEKIHSLGNNVNTALSALEPLGPGAVKAGGGAIYLFCKLPDSVDQNDKEVVRWLAYKHGVCIIPGSACGAPGYVRVAFANLREEQCRIAAGRLQKGLEELVTKGMTS</sequence>
<dbReference type="GO" id="GO:0008483">
    <property type="term" value="F:transaminase activity"/>
    <property type="evidence" value="ECO:0000318"/>
    <property type="project" value="GO_Central"/>
</dbReference>
<proteinExistence type="inferred from homology"/>
<evidence type="ECO:0000256" key="1">
    <source>
        <dbReference type="ARBA" id="ARBA00001933"/>
    </source>
</evidence>
<dbReference type="PROSITE" id="PS00105">
    <property type="entry name" value="AA_TRANSFER_CLASS_1"/>
    <property type="match status" value="1"/>
</dbReference>
<accession>A0A1Y1IFN1</accession>
<dbReference type="Gene3D" id="3.40.640.10">
    <property type="entry name" value="Type I PLP-dependent aspartate aminotransferase-like (Major domain)"/>
    <property type="match status" value="1"/>
</dbReference>
<feature type="domain" description="Aminotransferase class I/classII large" evidence="7">
    <location>
        <begin position="43"/>
        <end position="395"/>
    </location>
</feature>
<keyword evidence="4 8" id="KW-0808">Transferase</keyword>
<keyword evidence="3 8" id="KW-0032">Aminotransferase</keyword>
<feature type="region of interest" description="Disordered" evidence="6">
    <location>
        <begin position="1"/>
        <end position="20"/>
    </location>
</feature>
<dbReference type="STRING" id="105231.A0A1Y1IFN1"/>
<organism evidence="8 9">
    <name type="scientific">Klebsormidium nitens</name>
    <name type="common">Green alga</name>
    <name type="synonym">Ulothrix nitens</name>
    <dbReference type="NCBI Taxonomy" id="105231"/>
    <lineage>
        <taxon>Eukaryota</taxon>
        <taxon>Viridiplantae</taxon>
        <taxon>Streptophyta</taxon>
        <taxon>Klebsormidiophyceae</taxon>
        <taxon>Klebsormidiales</taxon>
        <taxon>Klebsormidiaceae</taxon>
        <taxon>Klebsormidium</taxon>
    </lineage>
</organism>
<dbReference type="OrthoDB" id="7042322at2759"/>
<dbReference type="PANTHER" id="PTHR46383:SF5">
    <property type="entry name" value="AMINOTRANSFERASE CLASS I_CLASSII DOMAIN-CONTAINING PROTEIN"/>
    <property type="match status" value="1"/>
</dbReference>
<comment type="similarity">
    <text evidence="2">Belongs to the class-I pyridoxal-phosphate-dependent aminotransferase family.</text>
</comment>
<dbReference type="EMBL" id="DF237498">
    <property type="protein sequence ID" value="GAQ89674.1"/>
    <property type="molecule type" value="Genomic_DNA"/>
</dbReference>
<dbReference type="Pfam" id="PF00155">
    <property type="entry name" value="Aminotran_1_2"/>
    <property type="match status" value="1"/>
</dbReference>
<dbReference type="PANTHER" id="PTHR46383">
    <property type="entry name" value="ASPARTATE AMINOTRANSFERASE"/>
    <property type="match status" value="1"/>
</dbReference>
<evidence type="ECO:0000256" key="3">
    <source>
        <dbReference type="ARBA" id="ARBA00022576"/>
    </source>
</evidence>
<evidence type="ECO:0000313" key="9">
    <source>
        <dbReference type="Proteomes" id="UP000054558"/>
    </source>
</evidence>
<dbReference type="SUPFAM" id="SSF53383">
    <property type="entry name" value="PLP-dependent transferases"/>
    <property type="match status" value="1"/>
</dbReference>
<dbReference type="InterPro" id="IPR015421">
    <property type="entry name" value="PyrdxlP-dep_Trfase_major"/>
</dbReference>
<dbReference type="InterPro" id="IPR050596">
    <property type="entry name" value="AspAT/PAT-like"/>
</dbReference>
<dbReference type="InterPro" id="IPR004838">
    <property type="entry name" value="NHTrfase_class1_PyrdxlP-BS"/>
</dbReference>
<evidence type="ECO:0000256" key="5">
    <source>
        <dbReference type="ARBA" id="ARBA00022898"/>
    </source>
</evidence>
<comment type="cofactor">
    <cofactor evidence="1">
        <name>pyridoxal 5'-phosphate</name>
        <dbReference type="ChEBI" id="CHEBI:597326"/>
    </cofactor>
</comment>
<evidence type="ECO:0000259" key="7">
    <source>
        <dbReference type="Pfam" id="PF00155"/>
    </source>
</evidence>
<keyword evidence="5" id="KW-0663">Pyridoxal phosphate</keyword>
<gene>
    <name evidence="8" type="ORF">KFL_005490040</name>
</gene>
<dbReference type="CDD" id="cd00609">
    <property type="entry name" value="AAT_like"/>
    <property type="match status" value="1"/>
</dbReference>
<dbReference type="InterPro" id="IPR004839">
    <property type="entry name" value="Aminotransferase_I/II_large"/>
</dbReference>
<dbReference type="Proteomes" id="UP000054558">
    <property type="component" value="Unassembled WGS sequence"/>
</dbReference>